<dbReference type="Proteomes" id="UP000184330">
    <property type="component" value="Unassembled WGS sequence"/>
</dbReference>
<organism evidence="2 3">
    <name type="scientific">Phialocephala subalpina</name>
    <dbReference type="NCBI Taxonomy" id="576137"/>
    <lineage>
        <taxon>Eukaryota</taxon>
        <taxon>Fungi</taxon>
        <taxon>Dikarya</taxon>
        <taxon>Ascomycota</taxon>
        <taxon>Pezizomycotina</taxon>
        <taxon>Leotiomycetes</taxon>
        <taxon>Helotiales</taxon>
        <taxon>Mollisiaceae</taxon>
        <taxon>Phialocephala</taxon>
        <taxon>Phialocephala fortinii species complex</taxon>
    </lineage>
</organism>
<sequence>MQPQIKRQAQEPEALKPQIVYVVIIDNRPMYNDPSNDVAGVYSTLTAANNALKSYVSSEYSGATEYDRGVREDGSVYWSCDDVGEGDGVEIRIEEMELQGDGAEEEIDWDDEDGEAEEEEGEDDDGDED</sequence>
<dbReference type="EMBL" id="FJOG01000014">
    <property type="protein sequence ID" value="CZR59642.1"/>
    <property type="molecule type" value="Genomic_DNA"/>
</dbReference>
<protein>
    <submittedName>
        <fullName evidence="2">Uncharacterized protein</fullName>
    </submittedName>
</protein>
<feature type="region of interest" description="Disordered" evidence="1">
    <location>
        <begin position="96"/>
        <end position="129"/>
    </location>
</feature>
<dbReference type="OrthoDB" id="3535214at2759"/>
<reference evidence="2 3" key="1">
    <citation type="submission" date="2016-03" db="EMBL/GenBank/DDBJ databases">
        <authorList>
            <person name="Ploux O."/>
        </authorList>
    </citation>
    <scope>NUCLEOTIDE SEQUENCE [LARGE SCALE GENOMIC DNA]</scope>
    <source>
        <strain evidence="2 3">UAMH 11012</strain>
    </source>
</reference>
<name>A0A1L7X3P2_9HELO</name>
<evidence type="ECO:0000313" key="3">
    <source>
        <dbReference type="Proteomes" id="UP000184330"/>
    </source>
</evidence>
<evidence type="ECO:0000256" key="1">
    <source>
        <dbReference type="SAM" id="MobiDB-lite"/>
    </source>
</evidence>
<accession>A0A1L7X3P2</accession>
<gene>
    <name evidence="2" type="ORF">PAC_09536</name>
</gene>
<proteinExistence type="predicted"/>
<dbReference type="AlphaFoldDB" id="A0A1L7X3P2"/>
<evidence type="ECO:0000313" key="2">
    <source>
        <dbReference type="EMBL" id="CZR59642.1"/>
    </source>
</evidence>
<keyword evidence="3" id="KW-1185">Reference proteome</keyword>